<reference evidence="2 3" key="1">
    <citation type="submission" date="2018-06" db="EMBL/GenBank/DDBJ databases">
        <authorList>
            <consortium name="Pathogen Informatics"/>
            <person name="Doyle S."/>
        </authorList>
    </citation>
    <scope>NUCLEOTIDE SEQUENCE [LARGE SCALE GENOMIC DNA]</scope>
    <source>
        <strain evidence="2 3">NCTC10526</strain>
    </source>
</reference>
<gene>
    <name evidence="2" type="ORF">NCTC10526_00889</name>
</gene>
<evidence type="ECO:0000313" key="2">
    <source>
        <dbReference type="EMBL" id="SUD90556.1"/>
    </source>
</evidence>
<name>A0A379LIY1_9GAMM</name>
<accession>A0A379LIY1</accession>
<dbReference type="STRING" id="1123034.GCA_000685805_01252"/>
<keyword evidence="1" id="KW-1133">Transmembrane helix</keyword>
<dbReference type="EMBL" id="UGVC01000001">
    <property type="protein sequence ID" value="SUD90556.1"/>
    <property type="molecule type" value="Genomic_DNA"/>
</dbReference>
<keyword evidence="1" id="KW-0812">Transmembrane</keyword>
<dbReference type="AlphaFoldDB" id="A0A379LIY1"/>
<evidence type="ECO:0000313" key="3">
    <source>
        <dbReference type="Proteomes" id="UP000254123"/>
    </source>
</evidence>
<feature type="transmembrane region" description="Helical" evidence="1">
    <location>
        <begin position="35"/>
        <end position="56"/>
    </location>
</feature>
<dbReference type="Proteomes" id="UP000254123">
    <property type="component" value="Unassembled WGS sequence"/>
</dbReference>
<protein>
    <submittedName>
        <fullName evidence="2">Uncharacterized protein</fullName>
    </submittedName>
</protein>
<keyword evidence="3" id="KW-1185">Reference proteome</keyword>
<proteinExistence type="predicted"/>
<sequence length="144" mass="15425">MTNSPRLANKVDHKSIKSAANKSVNQAAKKAESYLGVKSAILMLSIVGTMGGWLVLLNQEDSYAQVTDESGLSFEQMVADTNLANWDDEAAKPMAVSMTTTAGESLTNNASNQSIDINQLRQVNTVTPVPNQPVRVVATTQSSR</sequence>
<keyword evidence="1" id="KW-0472">Membrane</keyword>
<organism evidence="2 3">
    <name type="scientific">Psychrobacter phenylpyruvicus</name>
    <dbReference type="NCBI Taxonomy" id="29432"/>
    <lineage>
        <taxon>Bacteria</taxon>
        <taxon>Pseudomonadati</taxon>
        <taxon>Pseudomonadota</taxon>
        <taxon>Gammaproteobacteria</taxon>
        <taxon>Moraxellales</taxon>
        <taxon>Moraxellaceae</taxon>
        <taxon>Psychrobacter</taxon>
    </lineage>
</organism>
<evidence type="ECO:0000256" key="1">
    <source>
        <dbReference type="SAM" id="Phobius"/>
    </source>
</evidence>